<gene>
    <name evidence="1" type="ORF">SDC9_61376</name>
</gene>
<sequence length="198" mass="22045">MAARTQSRRTSRPKRQPARRILVVTEGTRTEPQYVEGLNRYLRNAGATAVVKAVAVGKDPMKVVRKCIEIRDKAASNEKDYDVCVCLVDVDQHDALPAACQLAARESILLLVSNLKFEAWLRWHVEDKRSTLSTTQLDELTEKLGLVTKKMLAPTFPFHAVHSACEIARRADPELESGRIGPDPSSAMPILVDLMLGR</sequence>
<reference evidence="1" key="1">
    <citation type="submission" date="2019-08" db="EMBL/GenBank/DDBJ databases">
        <authorList>
            <person name="Kucharzyk K."/>
            <person name="Murdoch R.W."/>
            <person name="Higgins S."/>
            <person name="Loffler F."/>
        </authorList>
    </citation>
    <scope>NUCLEOTIDE SEQUENCE</scope>
</reference>
<dbReference type="Pfam" id="PF13707">
    <property type="entry name" value="RloB"/>
    <property type="match status" value="1"/>
</dbReference>
<organism evidence="1">
    <name type="scientific">bioreactor metagenome</name>
    <dbReference type="NCBI Taxonomy" id="1076179"/>
    <lineage>
        <taxon>unclassified sequences</taxon>
        <taxon>metagenomes</taxon>
        <taxon>ecological metagenomes</taxon>
    </lineage>
</organism>
<protein>
    <recommendedName>
        <fullName evidence="2">RloB domain-containing protein</fullName>
    </recommendedName>
</protein>
<evidence type="ECO:0008006" key="2">
    <source>
        <dbReference type="Google" id="ProtNLM"/>
    </source>
</evidence>
<dbReference type="EMBL" id="VSSQ01002372">
    <property type="protein sequence ID" value="MPM15011.1"/>
    <property type="molecule type" value="Genomic_DNA"/>
</dbReference>
<accession>A0A644XGX1</accession>
<name>A0A644XGX1_9ZZZZ</name>
<comment type="caution">
    <text evidence="1">The sequence shown here is derived from an EMBL/GenBank/DDBJ whole genome shotgun (WGS) entry which is preliminary data.</text>
</comment>
<dbReference type="InterPro" id="IPR025591">
    <property type="entry name" value="RloB"/>
</dbReference>
<proteinExistence type="predicted"/>
<dbReference type="AlphaFoldDB" id="A0A644XGX1"/>
<evidence type="ECO:0000313" key="1">
    <source>
        <dbReference type="EMBL" id="MPM15011.1"/>
    </source>
</evidence>